<feature type="chain" id="PRO_5036835553" evidence="1">
    <location>
        <begin position="25"/>
        <end position="92"/>
    </location>
</feature>
<keyword evidence="1" id="KW-0732">Signal</keyword>
<dbReference type="EMBL" id="JADEXP010000032">
    <property type="protein sequence ID" value="MBE9066209.1"/>
    <property type="molecule type" value="Genomic_DNA"/>
</dbReference>
<dbReference type="AlphaFoldDB" id="A0A928ZTM2"/>
<evidence type="ECO:0000313" key="3">
    <source>
        <dbReference type="Proteomes" id="UP000615026"/>
    </source>
</evidence>
<keyword evidence="3" id="KW-1185">Reference proteome</keyword>
<evidence type="ECO:0000313" key="2">
    <source>
        <dbReference type="EMBL" id="MBE9066209.1"/>
    </source>
</evidence>
<evidence type="ECO:0000256" key="1">
    <source>
        <dbReference type="SAM" id="SignalP"/>
    </source>
</evidence>
<name>A0A928ZTM2_LEPEC</name>
<dbReference type="Proteomes" id="UP000615026">
    <property type="component" value="Unassembled WGS sequence"/>
</dbReference>
<sequence length="92" mass="10465">MKRYLFSTISFLIATTAITTVAHAAEIAEPTMHQRYIENLDIRNKKEEIKQPGLHQLRLDNMDTRNKADKLEALTSTTTFPENGVESLMDVS</sequence>
<reference evidence="2" key="1">
    <citation type="submission" date="2020-10" db="EMBL/GenBank/DDBJ databases">
        <authorList>
            <person name="Castelo-Branco R."/>
            <person name="Eusebio N."/>
            <person name="Adriana R."/>
            <person name="Vieira A."/>
            <person name="Brugerolle De Fraissinette N."/>
            <person name="Rezende De Castro R."/>
            <person name="Schneider M.P."/>
            <person name="Vasconcelos V."/>
            <person name="Leao P.N."/>
        </authorList>
    </citation>
    <scope>NUCLEOTIDE SEQUENCE</scope>
    <source>
        <strain evidence="2">LEGE 11479</strain>
    </source>
</reference>
<accession>A0A928ZTM2</accession>
<dbReference type="RefSeq" id="WP_193991808.1">
    <property type="nucleotide sequence ID" value="NZ_JADEXP010000032.1"/>
</dbReference>
<feature type="signal peptide" evidence="1">
    <location>
        <begin position="1"/>
        <end position="24"/>
    </location>
</feature>
<comment type="caution">
    <text evidence="2">The sequence shown here is derived from an EMBL/GenBank/DDBJ whole genome shotgun (WGS) entry which is preliminary data.</text>
</comment>
<organism evidence="2 3">
    <name type="scientific">Leptolyngbya cf. ectocarpi LEGE 11479</name>
    <dbReference type="NCBI Taxonomy" id="1828722"/>
    <lineage>
        <taxon>Bacteria</taxon>
        <taxon>Bacillati</taxon>
        <taxon>Cyanobacteriota</taxon>
        <taxon>Cyanophyceae</taxon>
        <taxon>Leptolyngbyales</taxon>
        <taxon>Leptolyngbyaceae</taxon>
        <taxon>Leptolyngbya group</taxon>
        <taxon>Leptolyngbya</taxon>
    </lineage>
</organism>
<proteinExistence type="predicted"/>
<protein>
    <submittedName>
        <fullName evidence="2">Uncharacterized protein</fullName>
    </submittedName>
</protein>
<gene>
    <name evidence="2" type="ORF">IQ260_06045</name>
</gene>